<keyword evidence="3" id="KW-1185">Reference proteome</keyword>
<evidence type="ECO:0000313" key="3">
    <source>
        <dbReference type="Proteomes" id="UP000521199"/>
    </source>
</evidence>
<dbReference type="RefSeq" id="WP_183960497.1">
    <property type="nucleotide sequence ID" value="NZ_JACHHP010000002.1"/>
</dbReference>
<reference evidence="2 3" key="1">
    <citation type="submission" date="2020-08" db="EMBL/GenBank/DDBJ databases">
        <title>Genomic Encyclopedia of Type Strains, Phase IV (KMG-IV): sequencing the most valuable type-strain genomes for metagenomic binning, comparative biology and taxonomic classification.</title>
        <authorList>
            <person name="Goeker M."/>
        </authorList>
    </citation>
    <scope>NUCLEOTIDE SEQUENCE [LARGE SCALE GENOMIC DNA]</scope>
    <source>
        <strain evidence="2 3">DSM 24163</strain>
    </source>
</reference>
<keyword evidence="1" id="KW-0732">Signal</keyword>
<dbReference type="SUPFAM" id="SSF74653">
    <property type="entry name" value="TolA/TonB C-terminal domain"/>
    <property type="match status" value="1"/>
</dbReference>
<feature type="signal peptide" evidence="1">
    <location>
        <begin position="1"/>
        <end position="22"/>
    </location>
</feature>
<evidence type="ECO:0000313" key="2">
    <source>
        <dbReference type="EMBL" id="MBB5207989.1"/>
    </source>
</evidence>
<protein>
    <recommendedName>
        <fullName evidence="4">Energy transducer TonB</fullName>
    </recommendedName>
</protein>
<accession>A0A7W8D4X4</accession>
<name>A0A7W8D4X4_9GAMM</name>
<dbReference type="AlphaFoldDB" id="A0A7W8D4X4"/>
<dbReference type="Gene3D" id="3.30.1150.10">
    <property type="match status" value="1"/>
</dbReference>
<gene>
    <name evidence="2" type="ORF">HNQ52_001518</name>
</gene>
<feature type="chain" id="PRO_5030696010" description="Energy transducer TonB" evidence="1">
    <location>
        <begin position="23"/>
        <end position="275"/>
    </location>
</feature>
<organism evidence="2 3">
    <name type="scientific">Chiayiivirga flava</name>
    <dbReference type="NCBI Taxonomy" id="659595"/>
    <lineage>
        <taxon>Bacteria</taxon>
        <taxon>Pseudomonadati</taxon>
        <taxon>Pseudomonadota</taxon>
        <taxon>Gammaproteobacteria</taxon>
        <taxon>Lysobacterales</taxon>
        <taxon>Lysobacteraceae</taxon>
        <taxon>Chiayiivirga</taxon>
    </lineage>
</organism>
<evidence type="ECO:0008006" key="4">
    <source>
        <dbReference type="Google" id="ProtNLM"/>
    </source>
</evidence>
<dbReference type="EMBL" id="JACHHP010000002">
    <property type="protein sequence ID" value="MBB5207989.1"/>
    <property type="molecule type" value="Genomic_DNA"/>
</dbReference>
<comment type="caution">
    <text evidence="2">The sequence shown here is derived from an EMBL/GenBank/DDBJ whole genome shotgun (WGS) entry which is preliminary data.</text>
</comment>
<dbReference type="Proteomes" id="UP000521199">
    <property type="component" value="Unassembled WGS sequence"/>
</dbReference>
<sequence>MPFRSAAAFVLAAILPLAAASAAEPHPEAELEIGVVGDLEIGPDGAVRTYEVTSKLAEPLTALVERKVREWMFEPIAVDGKPVIAKTRARLTLRAIPQGDDYQLRIEGVHFGEAAPSAATTLKAPTYPRNAIREGIGARVMLVARLDADGRVIEVHPYQTSLDKPIKSDFTANKWRTAFERASIAAVEDWRYDLTESIDGATAGQTVMIPIQYSLSYGRTSAPNERWRQYIPGPVSPAPWQDDSRIAQLDDIGEGETRSLSSRFRLTRDPTGTVL</sequence>
<evidence type="ECO:0000256" key="1">
    <source>
        <dbReference type="SAM" id="SignalP"/>
    </source>
</evidence>
<proteinExistence type="predicted"/>